<dbReference type="CDD" id="cd07323">
    <property type="entry name" value="LAM"/>
    <property type="match status" value="1"/>
</dbReference>
<feature type="compositionally biased region" description="Polar residues" evidence="3">
    <location>
        <begin position="341"/>
        <end position="351"/>
    </location>
</feature>
<dbReference type="GO" id="GO:0005829">
    <property type="term" value="C:cytosol"/>
    <property type="evidence" value="ECO:0007669"/>
    <property type="project" value="TreeGrafter"/>
</dbReference>
<feature type="compositionally biased region" description="Polar residues" evidence="3">
    <location>
        <begin position="181"/>
        <end position="193"/>
    </location>
</feature>
<name>A0AAW0G0S3_9APHY</name>
<dbReference type="Pfam" id="PF05383">
    <property type="entry name" value="La"/>
    <property type="match status" value="1"/>
</dbReference>
<dbReference type="SUPFAM" id="SSF46785">
    <property type="entry name" value="Winged helix' DNA-binding domain"/>
    <property type="match status" value="1"/>
</dbReference>
<evidence type="ECO:0000313" key="5">
    <source>
        <dbReference type="EMBL" id="KAK7683157.1"/>
    </source>
</evidence>
<dbReference type="GO" id="GO:0045727">
    <property type="term" value="P:positive regulation of translation"/>
    <property type="evidence" value="ECO:0007669"/>
    <property type="project" value="TreeGrafter"/>
</dbReference>
<feature type="domain" description="HTH La-type RNA-binding" evidence="4">
    <location>
        <begin position="1014"/>
        <end position="1103"/>
    </location>
</feature>
<dbReference type="SMART" id="SM00715">
    <property type="entry name" value="LA"/>
    <property type="match status" value="1"/>
</dbReference>
<protein>
    <recommendedName>
        <fullName evidence="4">HTH La-type RNA-binding domain-containing protein</fullName>
    </recommendedName>
</protein>
<evidence type="ECO:0000313" key="6">
    <source>
        <dbReference type="Proteomes" id="UP001385951"/>
    </source>
</evidence>
<evidence type="ECO:0000256" key="3">
    <source>
        <dbReference type="SAM" id="MobiDB-lite"/>
    </source>
</evidence>
<organism evidence="5 6">
    <name type="scientific">Cerrena zonata</name>
    <dbReference type="NCBI Taxonomy" id="2478898"/>
    <lineage>
        <taxon>Eukaryota</taxon>
        <taxon>Fungi</taxon>
        <taxon>Dikarya</taxon>
        <taxon>Basidiomycota</taxon>
        <taxon>Agaricomycotina</taxon>
        <taxon>Agaricomycetes</taxon>
        <taxon>Polyporales</taxon>
        <taxon>Cerrenaceae</taxon>
        <taxon>Cerrena</taxon>
    </lineage>
</organism>
<feature type="region of interest" description="Disordered" evidence="3">
    <location>
        <begin position="1120"/>
        <end position="1171"/>
    </location>
</feature>
<dbReference type="EMBL" id="JASBNA010000032">
    <property type="protein sequence ID" value="KAK7683157.1"/>
    <property type="molecule type" value="Genomic_DNA"/>
</dbReference>
<feature type="compositionally biased region" description="Polar residues" evidence="3">
    <location>
        <begin position="807"/>
        <end position="827"/>
    </location>
</feature>
<feature type="compositionally biased region" description="Polar residues" evidence="3">
    <location>
        <begin position="141"/>
        <end position="165"/>
    </location>
</feature>
<feature type="region of interest" description="Disordered" evidence="3">
    <location>
        <begin position="565"/>
        <end position="585"/>
    </location>
</feature>
<feature type="region of interest" description="Disordered" evidence="3">
    <location>
        <begin position="1"/>
        <end position="419"/>
    </location>
</feature>
<dbReference type="Proteomes" id="UP001385951">
    <property type="component" value="Unassembled WGS sequence"/>
</dbReference>
<dbReference type="PROSITE" id="PS50961">
    <property type="entry name" value="HTH_LA"/>
    <property type="match status" value="1"/>
</dbReference>
<feature type="compositionally biased region" description="Low complexity" evidence="3">
    <location>
        <begin position="62"/>
        <end position="75"/>
    </location>
</feature>
<dbReference type="InterPro" id="IPR006630">
    <property type="entry name" value="La_HTH"/>
</dbReference>
<gene>
    <name evidence="5" type="ORF">QCA50_013830</name>
</gene>
<feature type="compositionally biased region" description="Polar residues" evidence="3">
    <location>
        <begin position="288"/>
        <end position="318"/>
    </location>
</feature>
<feature type="region of interest" description="Disordered" evidence="3">
    <location>
        <begin position="806"/>
        <end position="831"/>
    </location>
</feature>
<feature type="compositionally biased region" description="Low complexity" evidence="3">
    <location>
        <begin position="325"/>
        <end position="340"/>
    </location>
</feature>
<comment type="caution">
    <text evidence="5">The sequence shown here is derived from an EMBL/GenBank/DDBJ whole genome shotgun (WGS) entry which is preliminary data.</text>
</comment>
<evidence type="ECO:0000256" key="2">
    <source>
        <dbReference type="PROSITE-ProRule" id="PRU00332"/>
    </source>
</evidence>
<dbReference type="GO" id="GO:0003723">
    <property type="term" value="F:RNA binding"/>
    <property type="evidence" value="ECO:0007669"/>
    <property type="project" value="UniProtKB-UniRule"/>
</dbReference>
<evidence type="ECO:0000256" key="1">
    <source>
        <dbReference type="ARBA" id="ARBA00022884"/>
    </source>
</evidence>
<dbReference type="GO" id="GO:0010494">
    <property type="term" value="C:cytoplasmic stress granule"/>
    <property type="evidence" value="ECO:0007669"/>
    <property type="project" value="TreeGrafter"/>
</dbReference>
<evidence type="ECO:0000259" key="4">
    <source>
        <dbReference type="PROSITE" id="PS50961"/>
    </source>
</evidence>
<dbReference type="Gene3D" id="1.10.10.10">
    <property type="entry name" value="Winged helix-like DNA-binding domain superfamily/Winged helix DNA-binding domain"/>
    <property type="match status" value="1"/>
</dbReference>
<dbReference type="PANTHER" id="PTHR22792:SF132">
    <property type="entry name" value="LA-RELATED PROTEIN 1"/>
    <property type="match status" value="1"/>
</dbReference>
<feature type="compositionally biased region" description="Polar residues" evidence="3">
    <location>
        <begin position="51"/>
        <end position="61"/>
    </location>
</feature>
<dbReference type="PANTHER" id="PTHR22792">
    <property type="entry name" value="LUPUS LA PROTEIN-RELATED"/>
    <property type="match status" value="1"/>
</dbReference>
<dbReference type="AlphaFoldDB" id="A0AAW0G0S3"/>
<reference evidence="5 6" key="1">
    <citation type="submission" date="2022-09" db="EMBL/GenBank/DDBJ databases">
        <authorList>
            <person name="Palmer J.M."/>
        </authorList>
    </citation>
    <scope>NUCLEOTIDE SEQUENCE [LARGE SCALE GENOMIC DNA]</scope>
    <source>
        <strain evidence="5 6">DSM 7382</strain>
    </source>
</reference>
<feature type="region of interest" description="Disordered" evidence="3">
    <location>
        <begin position="438"/>
        <end position="459"/>
    </location>
</feature>
<keyword evidence="1 2" id="KW-0694">RNA-binding</keyword>
<feature type="compositionally biased region" description="Polar residues" evidence="3">
    <location>
        <begin position="596"/>
        <end position="606"/>
    </location>
</feature>
<feature type="region of interest" description="Disordered" evidence="3">
    <location>
        <begin position="596"/>
        <end position="615"/>
    </location>
</feature>
<feature type="compositionally biased region" description="Polar residues" evidence="3">
    <location>
        <begin position="367"/>
        <end position="391"/>
    </location>
</feature>
<feature type="compositionally biased region" description="Pro residues" evidence="3">
    <location>
        <begin position="849"/>
        <end position="859"/>
    </location>
</feature>
<feature type="compositionally biased region" description="Gly residues" evidence="3">
    <location>
        <begin position="903"/>
        <end position="922"/>
    </location>
</feature>
<dbReference type="InterPro" id="IPR036388">
    <property type="entry name" value="WH-like_DNA-bd_sf"/>
</dbReference>
<feature type="compositionally biased region" description="Polar residues" evidence="3">
    <location>
        <begin position="438"/>
        <end position="452"/>
    </location>
</feature>
<accession>A0AAW0G0S3</accession>
<feature type="compositionally biased region" description="Acidic residues" evidence="3">
    <location>
        <begin position="1134"/>
        <end position="1153"/>
    </location>
</feature>
<keyword evidence="6" id="KW-1185">Reference proteome</keyword>
<proteinExistence type="predicted"/>
<feature type="compositionally biased region" description="Pro residues" evidence="3">
    <location>
        <begin position="1"/>
        <end position="13"/>
    </location>
</feature>
<dbReference type="InterPro" id="IPR036390">
    <property type="entry name" value="WH_DNA-bd_sf"/>
</dbReference>
<sequence length="1171" mass="125618">MVPPPASETPKLPPVSYADRAKQGQKPALKAPPSNSQSSQRVQKDSVIRSPATTRNGSSITSPDASPAPIDSPQSLLTKQVDHPSPSPPKLSSEPSQNDVKIEQADLSGPLPHTISQKMSGPPVNVWNVRKEQMSRAATLPQPTSVPSNVTRSPIENVTDSSNFPLPSAEPPRSDPKSQKRQQLNGHDTSPTPVEQPAHSKPAPPITQDLESWPTVGSSVHSASAPPRDPGNANTGTSDISKTENPKEAPVSVPKKGEKQKWISIPPEELRAVADALRPSKQSHSRPRSQQVSGQATASGSGSVSRSGHNSQHQSRTHSAAGIRQTTSHSGSAAHSQSHSRTGSVHSSPRQPSIRGGRRLPEDRANGSINRSARSSRATSPQRQIRNQAIHSQPHVLQPVPSDGDASQQHPRNIPHEPAFYEPIPAYGYYPALPPSSGATHTHSYQSTHATNSPASHPYSLPYPASPSAYPPGPYPGPPYHMYPPYPYPYNPYMHWGPGQEHPAHLYATGPMVPPGSITYPQPSMDPTSPDVAAGIPPPTMISRPPPPGQSDAVAGYRDVGFVLPPPATYGRQEQNGEGEQGDGRQRQISFGSIDVATSQSPSSGVASPHPPSLAIASGTLGLDVNGAKPDVFAEQTTEDLGIEKPFTAFAIGVTPDDTTRSRSRSKTAPVAKVSLPPRERIETAPAVLSTATSGTSDLSSIGIESSALRPLEEQNVIDLTESRGTKWEFGTANSSEEISTQISIAVDVQQQTRPENLPPANGIPVEGPPPVFVEQSGQQPIPQQYHMGYAPFIPPPAGVSLPNSPPMATSSYPSSTVAPTISSPSRSSDDFQVKNFGYGFGRGVAPGMRPPHPGPPPASMEDPRATSPREYQLPHGGRPRRGSYGGGFGYERGGHSMRRGRGYGGGRGSGRNIPRGGGGGNFQHHQHHQNQHQKPPFTVMAPPQPQPLPPVSESPYYPHVPQPHISGTTYYHPVAYETYYAGYAAPPLPPHLAIPPPSRTTGPPLPSPITRLPYRIDDHQYHLLGQLEYYLSAENLARDFWLRKQMDSHGWLSISLIASFNRVKLLTADVQLVRDALAKSSLVELRDHEVRVHDWKQYVVPDASRSIVDGGFVPNASGAAATFPSADTNDNLDPSEEEGEEDDIETEDDDVEFVLGKDANRSWTPERPTV</sequence>
<dbReference type="InterPro" id="IPR045180">
    <property type="entry name" value="La_dom_prot"/>
</dbReference>
<feature type="region of interest" description="Disordered" evidence="3">
    <location>
        <begin position="844"/>
        <end position="935"/>
    </location>
</feature>